<comment type="caution">
    <text evidence="1">The sequence shown here is derived from an EMBL/GenBank/DDBJ whole genome shotgun (WGS) entry which is preliminary data.</text>
</comment>
<dbReference type="AlphaFoldDB" id="A0A0F8XWL5"/>
<name>A0A0F8XWL5_9ZZZZ</name>
<dbReference type="EMBL" id="LAZR01056763">
    <property type="protein sequence ID" value="KKK73497.1"/>
    <property type="molecule type" value="Genomic_DNA"/>
</dbReference>
<evidence type="ECO:0000313" key="1">
    <source>
        <dbReference type="EMBL" id="KKK73497.1"/>
    </source>
</evidence>
<reference evidence="1" key="1">
    <citation type="journal article" date="2015" name="Nature">
        <title>Complex archaea that bridge the gap between prokaryotes and eukaryotes.</title>
        <authorList>
            <person name="Spang A."/>
            <person name="Saw J.H."/>
            <person name="Jorgensen S.L."/>
            <person name="Zaremba-Niedzwiedzka K."/>
            <person name="Martijn J."/>
            <person name="Lind A.E."/>
            <person name="van Eijk R."/>
            <person name="Schleper C."/>
            <person name="Guy L."/>
            <person name="Ettema T.J."/>
        </authorList>
    </citation>
    <scope>NUCLEOTIDE SEQUENCE</scope>
</reference>
<sequence length="62" mass="6744">MSSGSKGSFGIANCAVVMPPSGIKTLYKMMLGKLKAPACYKGKPDYIYILGRDYNEHMDHAS</sequence>
<organism evidence="1">
    <name type="scientific">marine sediment metagenome</name>
    <dbReference type="NCBI Taxonomy" id="412755"/>
    <lineage>
        <taxon>unclassified sequences</taxon>
        <taxon>metagenomes</taxon>
        <taxon>ecological metagenomes</taxon>
    </lineage>
</organism>
<gene>
    <name evidence="1" type="ORF">LCGC14_2893230</name>
</gene>
<proteinExistence type="predicted"/>
<accession>A0A0F8XWL5</accession>
<protein>
    <submittedName>
        <fullName evidence="1">Uncharacterized protein</fullName>
    </submittedName>
</protein>